<feature type="compositionally biased region" description="Polar residues" evidence="2">
    <location>
        <begin position="511"/>
        <end position="520"/>
    </location>
</feature>
<feature type="region of interest" description="Disordered" evidence="2">
    <location>
        <begin position="560"/>
        <end position="590"/>
    </location>
</feature>
<name>A0AAD6UQQ5_9AGAR</name>
<gene>
    <name evidence="3" type="ORF">GGX14DRAFT_528316</name>
</gene>
<proteinExistence type="predicted"/>
<evidence type="ECO:0000313" key="4">
    <source>
        <dbReference type="Proteomes" id="UP001219525"/>
    </source>
</evidence>
<dbReference type="InterPro" id="IPR011010">
    <property type="entry name" value="DNA_brk_join_enz"/>
</dbReference>
<accession>A0AAD6UQQ5</accession>
<keyword evidence="1" id="KW-0233">DNA recombination</keyword>
<dbReference type="Proteomes" id="UP001219525">
    <property type="component" value="Unassembled WGS sequence"/>
</dbReference>
<dbReference type="Gene3D" id="1.10.443.10">
    <property type="entry name" value="Intergrase catalytic core"/>
    <property type="match status" value="1"/>
</dbReference>
<organism evidence="3 4">
    <name type="scientific">Mycena pura</name>
    <dbReference type="NCBI Taxonomy" id="153505"/>
    <lineage>
        <taxon>Eukaryota</taxon>
        <taxon>Fungi</taxon>
        <taxon>Dikarya</taxon>
        <taxon>Basidiomycota</taxon>
        <taxon>Agaricomycotina</taxon>
        <taxon>Agaricomycetes</taxon>
        <taxon>Agaricomycetidae</taxon>
        <taxon>Agaricales</taxon>
        <taxon>Marasmiineae</taxon>
        <taxon>Mycenaceae</taxon>
        <taxon>Mycena</taxon>
    </lineage>
</organism>
<evidence type="ECO:0000313" key="3">
    <source>
        <dbReference type="EMBL" id="KAJ7192757.1"/>
    </source>
</evidence>
<feature type="region of interest" description="Disordered" evidence="2">
    <location>
        <begin position="1"/>
        <end position="34"/>
    </location>
</feature>
<keyword evidence="4" id="KW-1185">Reference proteome</keyword>
<comment type="caution">
    <text evidence="3">The sequence shown here is derived from an EMBL/GenBank/DDBJ whole genome shotgun (WGS) entry which is preliminary data.</text>
</comment>
<feature type="region of interest" description="Disordered" evidence="2">
    <location>
        <begin position="75"/>
        <end position="95"/>
    </location>
</feature>
<dbReference type="GO" id="GO:0006310">
    <property type="term" value="P:DNA recombination"/>
    <property type="evidence" value="ECO:0007669"/>
    <property type="project" value="UniProtKB-KW"/>
</dbReference>
<feature type="region of interest" description="Disordered" evidence="2">
    <location>
        <begin position="508"/>
        <end position="527"/>
    </location>
</feature>
<dbReference type="GO" id="GO:0003677">
    <property type="term" value="F:DNA binding"/>
    <property type="evidence" value="ECO:0007669"/>
    <property type="project" value="InterPro"/>
</dbReference>
<sequence>MARTSTGRGKKTKGSSTTSRAKNQDLPGTGASLEQMAALHKTGLQKHIKAANTRKKYGEGVRAGRKWLLESIGSQKSTGKAAGMEDSTNDNPDDSFKFDSPEYAHAFDDTPNEHSPKVLSLYLVFKIFHQDRKIGTADTIHAAFKDFWKMADGSKYRGRWHLNPTTGQYEGNPVESAEVEDTMRSIKNKCGADGGDRVHSLAMSKEYMEKMFAWSDSICAPATYFNPLPSPAESLERTKHLMFKAFVSTGWTVWTRNFELIKLREKDLSFGFEDPRAFNTPYFELRLTNRKGWQKKINKAQKEADLRSGKYKISSQPNLPACDAYHWLPLWRRYLQEVVYCRPLAPDDYIFPAVGANGVVQVGEHVSHDDVQKWINEFATGAQLPRRNGNFTTHCLRRGGAQYRFMFAPVGGRWTLRQVRWWGGWADGEHRDTLIKYLLDELHTYEDDYSGMLLPNQPDLDRTFLGEGSSTSTATAEQMTLMHQSLSADMRTVSSAITSLAHSFANAQGHVPTSTSTVRQPSHYPPNMHSLNHQISSHQPIPTRATRSLIPILLTQQTLCVNNNPSDSPRSSTPSPPEPEPQSRVTSTPHLVIPDIPVRLADGTRSHTRDSWRYAVKHWQEGDPARGLYTPLRDWPKGWITGKHKLTFAMKRFSRGVVATEFLTQYKSDERAFLRAYPEAEKGLSKLLDAINAARSVRGDRVRRKNLSS</sequence>
<dbReference type="AlphaFoldDB" id="A0AAD6UQQ5"/>
<dbReference type="InterPro" id="IPR013762">
    <property type="entry name" value="Integrase-like_cat_sf"/>
</dbReference>
<evidence type="ECO:0000256" key="1">
    <source>
        <dbReference type="ARBA" id="ARBA00023172"/>
    </source>
</evidence>
<reference evidence="3" key="1">
    <citation type="submission" date="2023-03" db="EMBL/GenBank/DDBJ databases">
        <title>Massive genome expansion in bonnet fungi (Mycena s.s.) driven by repeated elements and novel gene families across ecological guilds.</title>
        <authorList>
            <consortium name="Lawrence Berkeley National Laboratory"/>
            <person name="Harder C.B."/>
            <person name="Miyauchi S."/>
            <person name="Viragh M."/>
            <person name="Kuo A."/>
            <person name="Thoen E."/>
            <person name="Andreopoulos B."/>
            <person name="Lu D."/>
            <person name="Skrede I."/>
            <person name="Drula E."/>
            <person name="Henrissat B."/>
            <person name="Morin E."/>
            <person name="Kohler A."/>
            <person name="Barry K."/>
            <person name="LaButti K."/>
            <person name="Morin E."/>
            <person name="Salamov A."/>
            <person name="Lipzen A."/>
            <person name="Mereny Z."/>
            <person name="Hegedus B."/>
            <person name="Baldrian P."/>
            <person name="Stursova M."/>
            <person name="Weitz H."/>
            <person name="Taylor A."/>
            <person name="Grigoriev I.V."/>
            <person name="Nagy L.G."/>
            <person name="Martin F."/>
            <person name="Kauserud H."/>
        </authorList>
    </citation>
    <scope>NUCLEOTIDE SEQUENCE</scope>
    <source>
        <strain evidence="3">9144</strain>
    </source>
</reference>
<dbReference type="EMBL" id="JARJCW010000116">
    <property type="protein sequence ID" value="KAJ7192757.1"/>
    <property type="molecule type" value="Genomic_DNA"/>
</dbReference>
<evidence type="ECO:0000256" key="2">
    <source>
        <dbReference type="SAM" id="MobiDB-lite"/>
    </source>
</evidence>
<dbReference type="SUPFAM" id="SSF56349">
    <property type="entry name" value="DNA breaking-rejoining enzymes"/>
    <property type="match status" value="1"/>
</dbReference>
<dbReference type="GO" id="GO:0015074">
    <property type="term" value="P:DNA integration"/>
    <property type="evidence" value="ECO:0007669"/>
    <property type="project" value="InterPro"/>
</dbReference>
<protein>
    <submittedName>
        <fullName evidence="3">Uncharacterized protein</fullName>
    </submittedName>
</protein>